<dbReference type="eggNOG" id="COG3034">
    <property type="taxonomic scope" value="Bacteria"/>
</dbReference>
<proteinExistence type="inferred from homology"/>
<dbReference type="PANTHER" id="PTHR36699">
    <property type="entry name" value="LD-TRANSPEPTIDASE"/>
    <property type="match status" value="1"/>
</dbReference>
<dbReference type="MEROPS" id="C82.A01"/>
<reference evidence="10 11" key="2">
    <citation type="submission" date="2011-11" db="EMBL/GenBank/DDBJ databases">
        <authorList>
            <consortium name="US DOE Joint Genome Institute"/>
            <person name="Lucas S."/>
            <person name="Han J."/>
            <person name="Lapidus A."/>
            <person name="Cheng J.-F."/>
            <person name="Goodwin L."/>
            <person name="Pitluck S."/>
            <person name="Peters L."/>
            <person name="Ovchinnikova G."/>
            <person name="Zhang X."/>
            <person name="Detter J.C."/>
            <person name="Han C."/>
            <person name="Tapia R."/>
            <person name="Land M."/>
            <person name="Hauser L."/>
            <person name="Kyrpides N."/>
            <person name="Ivanova N."/>
            <person name="Pagani I."/>
            <person name="Vogl K."/>
            <person name="Liu Z."/>
            <person name="Overmann J."/>
            <person name="Frigaard N.-U."/>
            <person name="Bryant D."/>
            <person name="Woyke T."/>
        </authorList>
    </citation>
    <scope>NUCLEOTIDE SEQUENCE [LARGE SCALE GENOMIC DNA]</scope>
    <source>
        <strain evidence="10 11">970</strain>
    </source>
</reference>
<evidence type="ECO:0000256" key="2">
    <source>
        <dbReference type="ARBA" id="ARBA00005992"/>
    </source>
</evidence>
<accession>H8Z158</accession>
<dbReference type="AlphaFoldDB" id="H8Z158"/>
<dbReference type="OrthoDB" id="9809748at2"/>
<dbReference type="PROSITE" id="PS52029">
    <property type="entry name" value="LD_TPASE"/>
    <property type="match status" value="1"/>
</dbReference>
<dbReference type="GO" id="GO:0008360">
    <property type="term" value="P:regulation of cell shape"/>
    <property type="evidence" value="ECO:0007669"/>
    <property type="project" value="UniProtKB-UniRule"/>
</dbReference>
<dbReference type="InterPro" id="IPR005490">
    <property type="entry name" value="LD_TPept_cat_dom"/>
</dbReference>
<dbReference type="PANTHER" id="PTHR36699:SF1">
    <property type="entry name" value="L,D-TRANSPEPTIDASE YAFK-RELATED"/>
    <property type="match status" value="1"/>
</dbReference>
<dbReference type="EMBL" id="JH603169">
    <property type="protein sequence ID" value="EIC21373.1"/>
    <property type="molecule type" value="Genomic_DNA"/>
</dbReference>
<evidence type="ECO:0000256" key="8">
    <source>
        <dbReference type="SAM" id="Phobius"/>
    </source>
</evidence>
<dbReference type="Pfam" id="PF03734">
    <property type="entry name" value="YkuD"/>
    <property type="match status" value="1"/>
</dbReference>
<dbReference type="UniPathway" id="UPA00219"/>
<dbReference type="GO" id="GO:0004180">
    <property type="term" value="F:carboxypeptidase activity"/>
    <property type="evidence" value="ECO:0007669"/>
    <property type="project" value="UniProtKB-ARBA"/>
</dbReference>
<keyword evidence="5 7" id="KW-0573">Peptidoglycan synthesis</keyword>
<evidence type="ECO:0000256" key="5">
    <source>
        <dbReference type="ARBA" id="ARBA00022984"/>
    </source>
</evidence>
<evidence type="ECO:0000256" key="6">
    <source>
        <dbReference type="ARBA" id="ARBA00023316"/>
    </source>
</evidence>
<keyword evidence="3" id="KW-0808">Transferase</keyword>
<dbReference type="CDD" id="cd16913">
    <property type="entry name" value="YkuD_like"/>
    <property type="match status" value="1"/>
</dbReference>
<dbReference type="GO" id="GO:0009252">
    <property type="term" value="P:peptidoglycan biosynthetic process"/>
    <property type="evidence" value="ECO:0007669"/>
    <property type="project" value="UniProtKB-UniPathway"/>
</dbReference>
<keyword evidence="8" id="KW-0472">Membrane</keyword>
<name>H8Z158_9GAMM</name>
<dbReference type="STRING" id="631362.Thi970DRAFT_01580"/>
<evidence type="ECO:0000313" key="10">
    <source>
        <dbReference type="EMBL" id="EIC21373.1"/>
    </source>
</evidence>
<evidence type="ECO:0000256" key="4">
    <source>
        <dbReference type="ARBA" id="ARBA00022960"/>
    </source>
</evidence>
<dbReference type="RefSeq" id="WP_009147958.1">
    <property type="nucleotide sequence ID" value="NZ_CP121471.1"/>
</dbReference>
<reference evidence="11" key="1">
    <citation type="submission" date="2011-06" db="EMBL/GenBank/DDBJ databases">
        <authorList>
            <consortium name="US DOE Joint Genome Institute (JGI-PGF)"/>
            <person name="Lucas S."/>
            <person name="Han J."/>
            <person name="Lapidus A."/>
            <person name="Cheng J.-F."/>
            <person name="Goodwin L."/>
            <person name="Pitluck S."/>
            <person name="Peters L."/>
            <person name="Land M.L."/>
            <person name="Hauser L."/>
            <person name="Vogl K."/>
            <person name="Liu Z."/>
            <person name="Overmann J."/>
            <person name="Frigaard N.-U."/>
            <person name="Bryant D.A."/>
            <person name="Woyke T.J."/>
        </authorList>
    </citation>
    <scope>NUCLEOTIDE SEQUENCE [LARGE SCALE GENOMIC DNA]</scope>
    <source>
        <strain evidence="11">970</strain>
    </source>
</reference>
<feature type="domain" description="L,D-TPase catalytic" evidence="9">
    <location>
        <begin position="55"/>
        <end position="193"/>
    </location>
</feature>
<dbReference type="InterPro" id="IPR038063">
    <property type="entry name" value="Transpep_catalytic_dom"/>
</dbReference>
<feature type="active site" description="Nucleophile" evidence="7">
    <location>
        <position position="169"/>
    </location>
</feature>
<comment type="pathway">
    <text evidence="1 7">Cell wall biogenesis; peptidoglycan biosynthesis.</text>
</comment>
<dbReference type="Gene3D" id="2.40.440.10">
    <property type="entry name" value="L,D-transpeptidase catalytic domain-like"/>
    <property type="match status" value="1"/>
</dbReference>
<dbReference type="GO" id="GO:0016740">
    <property type="term" value="F:transferase activity"/>
    <property type="evidence" value="ECO:0007669"/>
    <property type="project" value="UniProtKB-KW"/>
</dbReference>
<keyword evidence="4 7" id="KW-0133">Cell shape</keyword>
<keyword evidence="11" id="KW-1185">Reference proteome</keyword>
<evidence type="ECO:0000259" key="9">
    <source>
        <dbReference type="PROSITE" id="PS52029"/>
    </source>
</evidence>
<evidence type="ECO:0000256" key="1">
    <source>
        <dbReference type="ARBA" id="ARBA00004752"/>
    </source>
</evidence>
<dbReference type="GO" id="GO:0071555">
    <property type="term" value="P:cell wall organization"/>
    <property type="evidence" value="ECO:0007669"/>
    <property type="project" value="UniProtKB-UniRule"/>
</dbReference>
<evidence type="ECO:0000313" key="11">
    <source>
        <dbReference type="Proteomes" id="UP000002964"/>
    </source>
</evidence>
<keyword evidence="6 7" id="KW-0961">Cell wall biogenesis/degradation</keyword>
<evidence type="ECO:0000256" key="7">
    <source>
        <dbReference type="PROSITE-ProRule" id="PRU01373"/>
    </source>
</evidence>
<gene>
    <name evidence="10" type="ORF">Thi970DRAFT_01580</name>
</gene>
<feature type="active site" description="Proton donor/acceptor" evidence="7">
    <location>
        <position position="145"/>
    </location>
</feature>
<protein>
    <recommendedName>
        <fullName evidence="9">L,D-TPase catalytic domain-containing protein</fullName>
    </recommendedName>
</protein>
<keyword evidence="8" id="KW-0812">Transmembrane</keyword>
<comment type="similarity">
    <text evidence="2">Belongs to the YkuD family.</text>
</comment>
<keyword evidence="8" id="KW-1133">Transmembrane helix</keyword>
<evidence type="ECO:0000256" key="3">
    <source>
        <dbReference type="ARBA" id="ARBA00022679"/>
    </source>
</evidence>
<dbReference type="SUPFAM" id="SSF141523">
    <property type="entry name" value="L,D-transpeptidase catalytic domain-like"/>
    <property type="match status" value="1"/>
</dbReference>
<organism evidence="10 11">
    <name type="scientific">Thiorhodovibrio frisius</name>
    <dbReference type="NCBI Taxonomy" id="631362"/>
    <lineage>
        <taxon>Bacteria</taxon>
        <taxon>Pseudomonadati</taxon>
        <taxon>Pseudomonadota</taxon>
        <taxon>Gammaproteobacteria</taxon>
        <taxon>Chromatiales</taxon>
        <taxon>Chromatiaceae</taxon>
        <taxon>Thiorhodovibrio</taxon>
    </lineage>
</organism>
<feature type="transmembrane region" description="Helical" evidence="8">
    <location>
        <begin position="26"/>
        <end position="45"/>
    </location>
</feature>
<dbReference type="Proteomes" id="UP000002964">
    <property type="component" value="Unassembled WGS sequence"/>
</dbReference>
<dbReference type="HOGENOM" id="CLU_102842_0_1_6"/>
<sequence>MNTRTSKSQPFRITNTHHDDRQKHFWLGRLVLLCFAVLCFTGCPVKPPIEPTYADKVVVRKDERLLQLLNNGRVFREYRVNLGDSPRGHKVQEGDERTPEGDYILDWRNPNSRFYKSIHVSYPNQADREFARAIGVRPGGMIMIHGRPNWLQPGPLVKDYDELDWTNGCIAVQNDAMDEIWQKVSDGTPITILP</sequence>